<dbReference type="OrthoDB" id="10363621at2759"/>
<keyword evidence="2" id="KW-1185">Reference proteome</keyword>
<evidence type="ECO:0000313" key="2">
    <source>
        <dbReference type="Proteomes" id="UP000683925"/>
    </source>
</evidence>
<dbReference type="AlphaFoldDB" id="A0A8S1X4D7"/>
<dbReference type="OMA" id="REDCFLQ"/>
<dbReference type="Proteomes" id="UP000683925">
    <property type="component" value="Unassembled WGS sequence"/>
</dbReference>
<sequence length="133" mass="15486">MSCFIKLTQRTKRTLSIADFQIQGYLPKVQLAKSRAYTYNNKNQITNNSKTISSKINSISPKVISRPVMNDLHFLKLQNCKRASPLKELKMTEKSTNKKTLHKQPSFDFTLSGFQTMDEEREDCFLQSYVRKQ</sequence>
<dbReference type="EMBL" id="CAJJDP010000110">
    <property type="protein sequence ID" value="CAD8195921.1"/>
    <property type="molecule type" value="Genomic_DNA"/>
</dbReference>
<evidence type="ECO:0000313" key="1">
    <source>
        <dbReference type="EMBL" id="CAD8195921.1"/>
    </source>
</evidence>
<accession>A0A8S1X4D7</accession>
<comment type="caution">
    <text evidence="1">The sequence shown here is derived from an EMBL/GenBank/DDBJ whole genome shotgun (WGS) entry which is preliminary data.</text>
</comment>
<protein>
    <submittedName>
        <fullName evidence="1">Uncharacterized protein</fullName>
    </submittedName>
</protein>
<organism evidence="1 2">
    <name type="scientific">Paramecium octaurelia</name>
    <dbReference type="NCBI Taxonomy" id="43137"/>
    <lineage>
        <taxon>Eukaryota</taxon>
        <taxon>Sar</taxon>
        <taxon>Alveolata</taxon>
        <taxon>Ciliophora</taxon>
        <taxon>Intramacronucleata</taxon>
        <taxon>Oligohymenophorea</taxon>
        <taxon>Peniculida</taxon>
        <taxon>Parameciidae</taxon>
        <taxon>Paramecium</taxon>
    </lineage>
</organism>
<reference evidence="1" key="1">
    <citation type="submission" date="2021-01" db="EMBL/GenBank/DDBJ databases">
        <authorList>
            <consortium name="Genoscope - CEA"/>
            <person name="William W."/>
        </authorList>
    </citation>
    <scope>NUCLEOTIDE SEQUENCE</scope>
</reference>
<proteinExistence type="predicted"/>
<gene>
    <name evidence="1" type="ORF">POCTA_138.1.T1100115</name>
</gene>
<name>A0A8S1X4D7_PAROT</name>